<keyword evidence="1" id="KW-0175">Coiled coil</keyword>
<name>A0AAW0E9H3_9AGAR</name>
<protein>
    <recommendedName>
        <fullName evidence="5">F-box domain-containing protein</fullName>
    </recommendedName>
</protein>
<feature type="region of interest" description="Disordered" evidence="2">
    <location>
        <begin position="31"/>
        <end position="54"/>
    </location>
</feature>
<feature type="coiled-coil region" evidence="1">
    <location>
        <begin position="60"/>
        <end position="94"/>
    </location>
</feature>
<organism evidence="3 4">
    <name type="scientific">Paramarasmius palmivorus</name>
    <dbReference type="NCBI Taxonomy" id="297713"/>
    <lineage>
        <taxon>Eukaryota</taxon>
        <taxon>Fungi</taxon>
        <taxon>Dikarya</taxon>
        <taxon>Basidiomycota</taxon>
        <taxon>Agaricomycotina</taxon>
        <taxon>Agaricomycetes</taxon>
        <taxon>Agaricomycetidae</taxon>
        <taxon>Agaricales</taxon>
        <taxon>Marasmiineae</taxon>
        <taxon>Marasmiaceae</taxon>
        <taxon>Paramarasmius</taxon>
    </lineage>
</organism>
<evidence type="ECO:0000313" key="4">
    <source>
        <dbReference type="Proteomes" id="UP001383192"/>
    </source>
</evidence>
<reference evidence="3 4" key="1">
    <citation type="submission" date="2024-01" db="EMBL/GenBank/DDBJ databases">
        <title>A draft genome for a cacao thread blight-causing isolate of Paramarasmius palmivorus.</title>
        <authorList>
            <person name="Baruah I.K."/>
            <person name="Bukari Y."/>
            <person name="Amoako-Attah I."/>
            <person name="Meinhardt L.W."/>
            <person name="Bailey B.A."/>
            <person name="Cohen S.P."/>
        </authorList>
    </citation>
    <scope>NUCLEOTIDE SEQUENCE [LARGE SCALE GENOMIC DNA]</scope>
    <source>
        <strain evidence="3 4">GH-12</strain>
    </source>
</reference>
<gene>
    <name evidence="3" type="ORF">VNI00_000890</name>
</gene>
<proteinExistence type="predicted"/>
<evidence type="ECO:0000313" key="3">
    <source>
        <dbReference type="EMBL" id="KAK7060126.1"/>
    </source>
</evidence>
<comment type="caution">
    <text evidence="3">The sequence shown here is derived from an EMBL/GenBank/DDBJ whole genome shotgun (WGS) entry which is preliminary data.</text>
</comment>
<dbReference type="EMBL" id="JAYKXP010000003">
    <property type="protein sequence ID" value="KAK7060126.1"/>
    <property type="molecule type" value="Genomic_DNA"/>
</dbReference>
<feature type="compositionally biased region" description="Polar residues" evidence="2">
    <location>
        <begin position="38"/>
        <end position="49"/>
    </location>
</feature>
<evidence type="ECO:0008006" key="5">
    <source>
        <dbReference type="Google" id="ProtNLM"/>
    </source>
</evidence>
<dbReference type="Proteomes" id="UP001383192">
    <property type="component" value="Unassembled WGS sequence"/>
</dbReference>
<dbReference type="AlphaFoldDB" id="A0AAW0E9H3"/>
<evidence type="ECO:0000256" key="1">
    <source>
        <dbReference type="SAM" id="Coils"/>
    </source>
</evidence>
<keyword evidence="4" id="KW-1185">Reference proteome</keyword>
<evidence type="ECO:0000256" key="2">
    <source>
        <dbReference type="SAM" id="MobiDB-lite"/>
    </source>
</evidence>
<sequence>MSRAVHPRMPFATAPTSCFNCGAIITHSLPTPSPTTSAENLRTTNNPPSDSDRGAFRKELKCAQASLVDVSDKIIRLEENLALLREEKQRLSAAVETYKIILNPVRILPDDVLREIFEICSAPVEDMMARVISFTNSLDPRKPPWTLGQVCRRWRSVTACSSSLWTSIGIVLVESQPSERLNGDIYRLVQQVQRVGNRPVCITLKAEESITKHHPLLLIASSHSTRWETLYIAMPYETLQLIDPLIKGNLPLLKRLRIDVPSMRSDYVGCIDAFQHAPQLRSVGLLRAPTNLKLQISMPWAQITSYRDLWWKSWRPASTTSPIVQEMSNLTHLFASHWIVNNYPRITLLHLHTLHLDGQHIEQLGENSTFLDGLDIPRLRNLYLSWLPDSHAEMVKRFMQRSASTLRAVHIGRRLSSCDVRKILEAIPSSVERFALHDNMDDSDILSALTLKREVSGHRPQNNIPRCYNLRLYISEGYSWRPPVGPIASSALLAMVKSRLPPEVEPEFALRKFTICGDPRSTRWEEARHELVNGLDIEGLEVDYFPPEGDSCFPDI</sequence>
<accession>A0AAW0E9H3</accession>
<dbReference type="Gene3D" id="1.20.1280.50">
    <property type="match status" value="1"/>
</dbReference>